<evidence type="ECO:0000313" key="1">
    <source>
        <dbReference type="EMBL" id="MFD0992630.1"/>
    </source>
</evidence>
<proteinExistence type="predicted"/>
<dbReference type="RefSeq" id="WP_386106111.1">
    <property type="nucleotide sequence ID" value="NZ_JBHTJR010000029.1"/>
</dbReference>
<sequence>MIQETFRVAINEKLMVRVTFISKNKGILTKFCIPFDIGPSRRFKDKSQRYHFFAIDNKLGNHNLSILPNQILNIEVTTSTFNPANYISWKPCWFIKRNWGIYS</sequence>
<gene>
    <name evidence="1" type="ORF">ACFQ1U_05395</name>
</gene>
<protein>
    <submittedName>
        <fullName evidence="1">Uncharacterized protein</fullName>
    </submittedName>
</protein>
<keyword evidence="2" id="KW-1185">Reference proteome</keyword>
<dbReference type="Proteomes" id="UP001597062">
    <property type="component" value="Unassembled WGS sequence"/>
</dbReference>
<dbReference type="EMBL" id="JBHTJR010000029">
    <property type="protein sequence ID" value="MFD0992630.1"/>
    <property type="molecule type" value="Genomic_DNA"/>
</dbReference>
<reference evidence="2" key="1">
    <citation type="journal article" date="2019" name="Int. J. Syst. Evol. Microbiol.">
        <title>The Global Catalogue of Microorganisms (GCM) 10K type strain sequencing project: providing services to taxonomists for standard genome sequencing and annotation.</title>
        <authorList>
            <consortium name="The Broad Institute Genomics Platform"/>
            <consortium name="The Broad Institute Genome Sequencing Center for Infectious Disease"/>
            <person name="Wu L."/>
            <person name="Ma J."/>
        </authorList>
    </citation>
    <scope>NUCLEOTIDE SEQUENCE [LARGE SCALE GENOMIC DNA]</scope>
    <source>
        <strain evidence="2">CCUG 60527</strain>
    </source>
</reference>
<organism evidence="1 2">
    <name type="scientific">Tenacibaculum geojense</name>
    <dbReference type="NCBI Taxonomy" id="915352"/>
    <lineage>
        <taxon>Bacteria</taxon>
        <taxon>Pseudomonadati</taxon>
        <taxon>Bacteroidota</taxon>
        <taxon>Flavobacteriia</taxon>
        <taxon>Flavobacteriales</taxon>
        <taxon>Flavobacteriaceae</taxon>
        <taxon>Tenacibaculum</taxon>
    </lineage>
</organism>
<comment type="caution">
    <text evidence="1">The sequence shown here is derived from an EMBL/GenBank/DDBJ whole genome shotgun (WGS) entry which is preliminary data.</text>
</comment>
<accession>A0ABW3JS06</accession>
<evidence type="ECO:0000313" key="2">
    <source>
        <dbReference type="Proteomes" id="UP001597062"/>
    </source>
</evidence>
<name>A0ABW3JS06_9FLAO</name>